<evidence type="ECO:0000256" key="1">
    <source>
        <dbReference type="ARBA" id="ARBA00023002"/>
    </source>
</evidence>
<dbReference type="InterPro" id="IPR036291">
    <property type="entry name" value="NAD(P)-bd_dom_sf"/>
</dbReference>
<protein>
    <recommendedName>
        <fullName evidence="2">NAD-dependent epimerase/dehydratase domain-containing protein</fullName>
    </recommendedName>
</protein>
<dbReference type="AlphaFoldDB" id="A0A8T0H4T9"/>
<name>A0A8T0H4T9_CERPU</name>
<dbReference type="Proteomes" id="UP000822688">
    <property type="component" value="Chromosome 7"/>
</dbReference>
<organism evidence="3 4">
    <name type="scientific">Ceratodon purpureus</name>
    <name type="common">Fire moss</name>
    <name type="synonym">Dicranum purpureum</name>
    <dbReference type="NCBI Taxonomy" id="3225"/>
    <lineage>
        <taxon>Eukaryota</taxon>
        <taxon>Viridiplantae</taxon>
        <taxon>Streptophyta</taxon>
        <taxon>Embryophyta</taxon>
        <taxon>Bryophyta</taxon>
        <taxon>Bryophytina</taxon>
        <taxon>Bryopsida</taxon>
        <taxon>Dicranidae</taxon>
        <taxon>Pseudoditrichales</taxon>
        <taxon>Ditrichaceae</taxon>
        <taxon>Ceratodon</taxon>
    </lineage>
</organism>
<dbReference type="OrthoDB" id="2735536at2759"/>
<evidence type="ECO:0000313" key="3">
    <source>
        <dbReference type="EMBL" id="KAG0565755.1"/>
    </source>
</evidence>
<dbReference type="GO" id="GO:0016616">
    <property type="term" value="F:oxidoreductase activity, acting on the CH-OH group of donors, NAD or NADP as acceptor"/>
    <property type="evidence" value="ECO:0007669"/>
    <property type="project" value="TreeGrafter"/>
</dbReference>
<feature type="domain" description="NAD-dependent epimerase/dehydratase" evidence="2">
    <location>
        <begin position="11"/>
        <end position="257"/>
    </location>
</feature>
<gene>
    <name evidence="3" type="ORF">KC19_7G012400</name>
</gene>
<keyword evidence="1" id="KW-0560">Oxidoreductase</keyword>
<comment type="caution">
    <text evidence="3">The sequence shown here is derived from an EMBL/GenBank/DDBJ whole genome shotgun (WGS) entry which is preliminary data.</text>
</comment>
<dbReference type="EMBL" id="CM026428">
    <property type="protein sequence ID" value="KAG0565755.1"/>
    <property type="molecule type" value="Genomic_DNA"/>
</dbReference>
<evidence type="ECO:0000313" key="4">
    <source>
        <dbReference type="Proteomes" id="UP000822688"/>
    </source>
</evidence>
<dbReference type="Gene3D" id="3.40.50.720">
    <property type="entry name" value="NAD(P)-binding Rossmann-like Domain"/>
    <property type="match status" value="1"/>
</dbReference>
<accession>A0A8T0H4T9</accession>
<dbReference type="FunFam" id="3.40.50.720:FF:000085">
    <property type="entry name" value="Dihydroflavonol reductase"/>
    <property type="match status" value="1"/>
</dbReference>
<keyword evidence="4" id="KW-1185">Reference proteome</keyword>
<dbReference type="PANTHER" id="PTHR10366">
    <property type="entry name" value="NAD DEPENDENT EPIMERASE/DEHYDRATASE"/>
    <property type="match status" value="1"/>
</dbReference>
<sequence>MGSIAAPAETVCVTGASGFIASWIVKFLLESGYNVKGTVRNPENAKHLLKLPGADDRLQLIAADICTPNVFDSIFEGCDGVFHTSTPTPGAYDAASMSEAGYIETAVKGTLNVLESCAKLKRPLKRLVLTSSMAAVHFSKKLTPDSVIDETFFSDPEVIRNLPFLGEDFKSYVLSKTYAEKAAWDFVEEHKNLNMVSINPVMVMGPTLQGTVNSTNSFPLDFLSGELKTIPNAVRGWIGVKDCAMAHILAYEKPEAHGRYIVSESTLHFADLATVLRKLFPNYQVEAREDVSKPRAPMYAVSTQRVKELGLVVEPLEDVLKDTVECFISLGRLKPYKSLELNGI</sequence>
<dbReference type="InterPro" id="IPR001509">
    <property type="entry name" value="Epimerase_deHydtase"/>
</dbReference>
<evidence type="ECO:0000259" key="2">
    <source>
        <dbReference type="Pfam" id="PF01370"/>
    </source>
</evidence>
<dbReference type="InterPro" id="IPR050425">
    <property type="entry name" value="NAD(P)_dehydrat-like"/>
</dbReference>
<dbReference type="PANTHER" id="PTHR10366:SF852">
    <property type="entry name" value="CINNAMOYL-COA REDUCTASE CAD2"/>
    <property type="match status" value="1"/>
</dbReference>
<proteinExistence type="predicted"/>
<dbReference type="CDD" id="cd08958">
    <property type="entry name" value="FR_SDR_e"/>
    <property type="match status" value="1"/>
</dbReference>
<dbReference type="Pfam" id="PF01370">
    <property type="entry name" value="Epimerase"/>
    <property type="match status" value="1"/>
</dbReference>
<dbReference type="SUPFAM" id="SSF51735">
    <property type="entry name" value="NAD(P)-binding Rossmann-fold domains"/>
    <property type="match status" value="1"/>
</dbReference>
<reference evidence="3" key="1">
    <citation type="submission" date="2020-06" db="EMBL/GenBank/DDBJ databases">
        <title>WGS assembly of Ceratodon purpureus strain R40.</title>
        <authorList>
            <person name="Carey S.B."/>
            <person name="Jenkins J."/>
            <person name="Shu S."/>
            <person name="Lovell J.T."/>
            <person name="Sreedasyam A."/>
            <person name="Maumus F."/>
            <person name="Tiley G.P."/>
            <person name="Fernandez-Pozo N."/>
            <person name="Barry K."/>
            <person name="Chen C."/>
            <person name="Wang M."/>
            <person name="Lipzen A."/>
            <person name="Daum C."/>
            <person name="Saski C.A."/>
            <person name="Payton A.C."/>
            <person name="Mcbreen J.C."/>
            <person name="Conrad R.E."/>
            <person name="Kollar L.M."/>
            <person name="Olsson S."/>
            <person name="Huttunen S."/>
            <person name="Landis J.B."/>
            <person name="Wickett N.J."/>
            <person name="Johnson M.G."/>
            <person name="Rensing S.A."/>
            <person name="Grimwood J."/>
            <person name="Schmutz J."/>
            <person name="Mcdaniel S.F."/>
        </authorList>
    </citation>
    <scope>NUCLEOTIDE SEQUENCE</scope>
    <source>
        <strain evidence="3">R40</strain>
    </source>
</reference>